<keyword evidence="3 6" id="KW-1133">Transmembrane helix</keyword>
<feature type="transmembrane region" description="Helical" evidence="6">
    <location>
        <begin position="53"/>
        <end position="72"/>
    </location>
</feature>
<evidence type="ECO:0000313" key="9">
    <source>
        <dbReference type="Proteomes" id="UP000019118"/>
    </source>
</evidence>
<feature type="transmembrane region" description="Helical" evidence="6">
    <location>
        <begin position="20"/>
        <end position="41"/>
    </location>
</feature>
<comment type="subcellular location">
    <subcellularLocation>
        <location evidence="1">Membrane</location>
        <topology evidence="1">Multi-pass membrane protein</topology>
    </subcellularLocation>
</comment>
<dbReference type="GO" id="GO:0005886">
    <property type="term" value="C:plasma membrane"/>
    <property type="evidence" value="ECO:0007669"/>
    <property type="project" value="TreeGrafter"/>
</dbReference>
<gene>
    <name evidence="8" type="primary">109537437</name>
</gene>
<dbReference type="EMBL" id="BT126548">
    <property type="protein sequence ID" value="AEE61512.1"/>
    <property type="molecule type" value="mRNA"/>
</dbReference>
<accession>J3JTJ1</accession>
<keyword evidence="5" id="KW-0813">Transport</keyword>
<feature type="transmembrane region" description="Helical" evidence="6">
    <location>
        <begin position="153"/>
        <end position="174"/>
    </location>
</feature>
<dbReference type="NCBIfam" id="TIGR00861">
    <property type="entry name" value="MIP"/>
    <property type="match status" value="1"/>
</dbReference>
<keyword evidence="4 6" id="KW-0472">Membrane</keyword>
<proteinExistence type="evidence at transcript level"/>
<dbReference type="AlphaFoldDB" id="J3JTJ1"/>
<evidence type="ECO:0000313" key="7">
    <source>
        <dbReference type="EMBL" id="AEE61512.1"/>
    </source>
</evidence>
<reference evidence="9" key="2">
    <citation type="journal article" date="2013" name="Genome Biol.">
        <title>Draft genome of the mountain pine beetle, Dendroctonus ponderosae Hopkins, a major forest pest.</title>
        <authorList>
            <person name="Keeling C.I."/>
            <person name="Yuen M.M."/>
            <person name="Liao N.Y."/>
            <person name="Docking T.R."/>
            <person name="Chan S.K."/>
            <person name="Taylor G.A."/>
            <person name="Palmquist D.L."/>
            <person name="Jackman S.D."/>
            <person name="Nguyen A."/>
            <person name="Li M."/>
            <person name="Henderson H."/>
            <person name="Janes J.K."/>
            <person name="Zhao Y."/>
            <person name="Pandoh P."/>
            <person name="Moore R."/>
            <person name="Sperling F.A."/>
            <person name="Huber D.P."/>
            <person name="Birol I."/>
            <person name="Jones S.J."/>
            <person name="Bohlmann J."/>
        </authorList>
    </citation>
    <scope>NUCLEOTIDE SEQUENCE</scope>
</reference>
<evidence type="ECO:0000313" key="8">
    <source>
        <dbReference type="EnsemblMetazoa" id="XP_019759732.1"/>
    </source>
</evidence>
<dbReference type="FunFam" id="1.20.1080.10:FF:000020">
    <property type="entry name" value="Entomoglyceroporin 4, isoform A"/>
    <property type="match status" value="1"/>
</dbReference>
<dbReference type="InterPro" id="IPR034294">
    <property type="entry name" value="Aquaporin_transptr"/>
</dbReference>
<evidence type="ECO:0008006" key="10">
    <source>
        <dbReference type="Google" id="ProtNLM"/>
    </source>
</evidence>
<feature type="transmembrane region" description="Helical" evidence="6">
    <location>
        <begin position="93"/>
        <end position="114"/>
    </location>
</feature>
<dbReference type="PRINTS" id="PR00783">
    <property type="entry name" value="MINTRINSICP"/>
</dbReference>
<keyword evidence="2 5" id="KW-0812">Transmembrane</keyword>
<dbReference type="PANTHER" id="PTHR19139:SF270">
    <property type="entry name" value="ENTOMOGLYCEROPORIN 1-RELATED"/>
    <property type="match status" value="1"/>
</dbReference>
<comment type="similarity">
    <text evidence="5">Belongs to the MIP/aquaporin (TC 1.A.8) family.</text>
</comment>
<dbReference type="Proteomes" id="UP000019118">
    <property type="component" value="Unassembled WGS sequence"/>
</dbReference>
<dbReference type="EnsemblMetazoa" id="XM_019904173.1">
    <property type="protein sequence ID" value="XP_019759732.1"/>
    <property type="gene ID" value="LOC109537437"/>
</dbReference>
<dbReference type="SUPFAM" id="SSF81338">
    <property type="entry name" value="Aquaporin-like"/>
    <property type="match status" value="1"/>
</dbReference>
<dbReference type="Gene3D" id="1.20.1080.10">
    <property type="entry name" value="Glycerol uptake facilitator protein"/>
    <property type="match status" value="1"/>
</dbReference>
<evidence type="ECO:0000256" key="3">
    <source>
        <dbReference type="ARBA" id="ARBA00022989"/>
    </source>
</evidence>
<evidence type="ECO:0000256" key="1">
    <source>
        <dbReference type="ARBA" id="ARBA00004141"/>
    </source>
</evidence>
<evidence type="ECO:0000256" key="6">
    <source>
        <dbReference type="SAM" id="Phobius"/>
    </source>
</evidence>
<dbReference type="InterPro" id="IPR000425">
    <property type="entry name" value="MIP"/>
</dbReference>
<evidence type="ECO:0000256" key="2">
    <source>
        <dbReference type="ARBA" id="ARBA00022692"/>
    </source>
</evidence>
<protein>
    <recommendedName>
        <fullName evidence="10">Aquaporin</fullName>
    </recommendedName>
</protein>
<dbReference type="Pfam" id="PF00230">
    <property type="entry name" value="MIP"/>
    <property type="match status" value="1"/>
</dbReference>
<dbReference type="PANTHER" id="PTHR19139">
    <property type="entry name" value="AQUAPORIN TRANSPORTER"/>
    <property type="match status" value="1"/>
</dbReference>
<evidence type="ECO:0000256" key="4">
    <source>
        <dbReference type="ARBA" id="ARBA00023136"/>
    </source>
</evidence>
<organism evidence="7">
    <name type="scientific">Dendroctonus ponderosae</name>
    <name type="common">Mountain pine beetle</name>
    <dbReference type="NCBI Taxonomy" id="77166"/>
    <lineage>
        <taxon>Eukaryota</taxon>
        <taxon>Metazoa</taxon>
        <taxon>Ecdysozoa</taxon>
        <taxon>Arthropoda</taxon>
        <taxon>Hexapoda</taxon>
        <taxon>Insecta</taxon>
        <taxon>Pterygota</taxon>
        <taxon>Neoptera</taxon>
        <taxon>Endopterygota</taxon>
        <taxon>Coleoptera</taxon>
        <taxon>Polyphaga</taxon>
        <taxon>Cucujiformia</taxon>
        <taxon>Curculionidae</taxon>
        <taxon>Scolytinae</taxon>
        <taxon>Dendroctonus</taxon>
    </lineage>
</organism>
<feature type="transmembrane region" description="Helical" evidence="6">
    <location>
        <begin position="226"/>
        <end position="247"/>
    </location>
</feature>
<dbReference type="OrthoDB" id="3222at2759"/>
<dbReference type="InterPro" id="IPR023271">
    <property type="entry name" value="Aquaporin-like"/>
</dbReference>
<keyword evidence="9" id="KW-1185">Reference proteome</keyword>
<evidence type="ECO:0000256" key="5">
    <source>
        <dbReference type="RuleBase" id="RU000477"/>
    </source>
</evidence>
<reference evidence="7" key="1">
    <citation type="journal article" date="2012" name="Insect Biochem. Mol. Biol.">
        <title>Transcriptome and full-length cDNA resources for the mountain pine beetle, Dendroctonus ponderosae Hopkins, a major insect pest of pine forests.</title>
        <authorList>
            <person name="Keeling C.I."/>
            <person name="Henderson H."/>
            <person name="Li M."/>
            <person name="Yuen M."/>
            <person name="Clark E.L."/>
            <person name="Fraser J.D."/>
            <person name="Huber D.P."/>
            <person name="Liao N.Y."/>
            <person name="Roderick Docking T."/>
            <person name="Birol I."/>
            <person name="Chan S.K."/>
            <person name="Taylor G.A."/>
            <person name="Palmquist D."/>
            <person name="Jones S.J."/>
            <person name="Bohlmann J."/>
        </authorList>
    </citation>
    <scope>NUCLEOTIDE SEQUENCE</scope>
    <source>
        <tissue evidence="7">Whole emerged adults</tissue>
    </source>
</reference>
<reference evidence="8" key="3">
    <citation type="submission" date="2024-08" db="UniProtKB">
        <authorList>
            <consortium name="EnsemblMetazoa"/>
        </authorList>
    </citation>
    <scope>IDENTIFICATION</scope>
</reference>
<dbReference type="GO" id="GO:0015267">
    <property type="term" value="F:channel activity"/>
    <property type="evidence" value="ECO:0007669"/>
    <property type="project" value="InterPro"/>
</dbReference>
<sequence length="271" mass="28922">MAKGKRIQIKDDMSMMDRIVLFMSEVFATAILVFLGCMGCVKDIAGGFIPHEQISLTFGLAVMVSVQVFGHVSGSHINPIVTVAAATLGNIPLIQVPIYFLGQMAGAIVGFGLLKVVTPAKFMGNIISETINGTLVKSAGVCSPGINPGITPLQGFLVEFLATLILALVCCGVWDQRNSDKHDSVAIRFGLAIAVLALAAGPYTGANMNPARSFAPALFNGDWKDHWVYWLAPLSAGFVGAFIYRLIFAKDPPPKRENPAEGMLLNENNKA</sequence>
<name>J3JTJ1_DENPD</name>
<feature type="transmembrane region" description="Helical" evidence="6">
    <location>
        <begin position="186"/>
        <end position="206"/>
    </location>
</feature>